<dbReference type="SUPFAM" id="SSF53335">
    <property type="entry name" value="S-adenosyl-L-methionine-dependent methyltransferases"/>
    <property type="match status" value="1"/>
</dbReference>
<gene>
    <name evidence="1" type="ORF">C0601_10760</name>
</gene>
<dbReference type="Gene3D" id="3.40.50.150">
    <property type="entry name" value="Vaccinia Virus protein VP39"/>
    <property type="match status" value="1"/>
</dbReference>
<reference evidence="1 2" key="1">
    <citation type="submission" date="2017-11" db="EMBL/GenBank/DDBJ databases">
        <title>Genome-resolved metagenomics identifies genetic mobility, metabolic interactions, and unexpected diversity in perchlorate-reducing communities.</title>
        <authorList>
            <person name="Barnum T.P."/>
            <person name="Figueroa I.A."/>
            <person name="Carlstrom C.I."/>
            <person name="Lucas L.N."/>
            <person name="Engelbrektson A.L."/>
            <person name="Coates J.D."/>
        </authorList>
    </citation>
    <scope>NUCLEOTIDE SEQUENCE [LARGE SCALE GENOMIC DNA]</scope>
    <source>
        <strain evidence="1">BM706</strain>
    </source>
</reference>
<dbReference type="AlphaFoldDB" id="A0A2N5ZBR7"/>
<evidence type="ECO:0000313" key="1">
    <source>
        <dbReference type="EMBL" id="PLX16096.1"/>
    </source>
</evidence>
<comment type="caution">
    <text evidence="1">The sequence shown here is derived from an EMBL/GenBank/DDBJ whole genome shotgun (WGS) entry which is preliminary data.</text>
</comment>
<evidence type="ECO:0000313" key="2">
    <source>
        <dbReference type="Proteomes" id="UP000234857"/>
    </source>
</evidence>
<dbReference type="EMBL" id="PKTG01000122">
    <property type="protein sequence ID" value="PLX16096.1"/>
    <property type="molecule type" value="Genomic_DNA"/>
</dbReference>
<sequence>MIDIFPAYYEIILKKIARDTKLNDKSFLEKLSQLRSALYHSRGVDLKYNRERALLYTFFYWPLNFFKYMNLLEQLDKTTDIFERKSIDVADIGCGPGSFYSALIIFLMKKKKKIKVDYLAIDESTENINIFRKYFFNKDFRDFIGFPLRLSLVQADITNFKKARPKDLIVCGDVFSEIREKSDFFAGLKGFMSESKDTKLLIMEPVSRKKNKVFHKESLNFISENNLKEASPCDYRETSLCEKCDYFDTVYFQSPDNWLEKNIDINQADLIYRIIGFDFKGIEVPQNTLNEDTQTTMISRLMMRDIYRKPKPPWRFKVCDGRNGLNHVDILVNDIDLYNRLMNENIGGYFEFFGTISKDKKKKRKSKYVMEIKDFRSWKK</sequence>
<accession>A0A2N5ZBR7</accession>
<protein>
    <recommendedName>
        <fullName evidence="3">Methyltransferase domain-containing protein</fullName>
    </recommendedName>
</protein>
<organism evidence="1 2">
    <name type="scientific">Muiribacterium halophilum</name>
    <dbReference type="NCBI Taxonomy" id="2053465"/>
    <lineage>
        <taxon>Bacteria</taxon>
        <taxon>Candidatus Muiribacteriota</taxon>
        <taxon>Candidatus Muiribacteriia</taxon>
        <taxon>Candidatus Muiribacteriales</taxon>
        <taxon>Candidatus Muiribacteriaceae</taxon>
        <taxon>Candidatus Muiribacterium</taxon>
    </lineage>
</organism>
<name>A0A2N5ZBR7_MUIH1</name>
<dbReference type="Proteomes" id="UP000234857">
    <property type="component" value="Unassembled WGS sequence"/>
</dbReference>
<dbReference type="CDD" id="cd02440">
    <property type="entry name" value="AdoMet_MTases"/>
    <property type="match status" value="1"/>
</dbReference>
<proteinExistence type="predicted"/>
<dbReference type="InterPro" id="IPR029063">
    <property type="entry name" value="SAM-dependent_MTases_sf"/>
</dbReference>
<evidence type="ECO:0008006" key="3">
    <source>
        <dbReference type="Google" id="ProtNLM"/>
    </source>
</evidence>